<dbReference type="GO" id="GO:0008270">
    <property type="term" value="F:zinc ion binding"/>
    <property type="evidence" value="ECO:0007669"/>
    <property type="project" value="UniProtKB-KW"/>
</dbReference>
<accession>A0AAD5SEA7</accession>
<evidence type="ECO:0000256" key="2">
    <source>
        <dbReference type="ARBA" id="ARBA00022771"/>
    </source>
</evidence>
<evidence type="ECO:0000313" key="7">
    <source>
        <dbReference type="Proteomes" id="UP001212841"/>
    </source>
</evidence>
<evidence type="ECO:0000259" key="5">
    <source>
        <dbReference type="PROSITE" id="PS50188"/>
    </source>
</evidence>
<protein>
    <recommendedName>
        <fullName evidence="5">B30.2/SPRY domain-containing protein</fullName>
    </recommendedName>
</protein>
<dbReference type="InterPro" id="IPR045129">
    <property type="entry name" value="RNF123/RKP/RSPRY1"/>
</dbReference>
<keyword evidence="3" id="KW-0862">Zinc</keyword>
<dbReference type="Proteomes" id="UP001212841">
    <property type="component" value="Unassembled WGS sequence"/>
</dbReference>
<sequence length="567" mass="62042">MVGGLSPDSETDAGLSSPRAFTADVSANSLRKLIGSLESLHLLLQSQALRSTSGNQGNLHIDQDLSSVVDSVINILSVPSSAVQRQAAEAKRRRDDSEDASLSDPETETDEETEDDLLAVWNNILTLALKLVVDLQAGNAHSAVTRLSVFRSIIQHAETSKSFEVSTEALATLALTHDNIPRQLLPNVWSVAIARSHISSPRSEFYAQYILEATARRALEDAETADAEKHHVRLSPEDKTTNLTLSPEGWEIRNDCWSFESIRCSHGIINGGKYAYEVILRSAGIIQIGFASKNCAFDPEAGTGVGDDVHSYAFDGSRRKKWHGIAPQDNDYGEEWSSGDVITALLDLDAETISFLRNGVDLGVAFENVSRETRWYPAISLASDQGCRVHFGSALDMLNHLPHGYEPIVSLIGECLDAQWFAISSSQSESADTAVGSWNKLFSLQLAFPPASSSRLPTFGVIDSENHLTALLFRGGEKAEFLSVPLTDEMLSSSRQLRASILEGEVKTTFDGIHEADVFSYAIREEDDAAMYLRNGSIIGIDENCKKRAWAYPILLDVARFVLRVLS</sequence>
<dbReference type="GO" id="GO:0051603">
    <property type="term" value="P:proteolysis involved in protein catabolic process"/>
    <property type="evidence" value="ECO:0007669"/>
    <property type="project" value="TreeGrafter"/>
</dbReference>
<feature type="compositionally biased region" description="Acidic residues" evidence="4">
    <location>
        <begin position="97"/>
        <end position="114"/>
    </location>
</feature>
<name>A0AAD5SEA7_9FUNG</name>
<dbReference type="SMART" id="SM00449">
    <property type="entry name" value="SPRY"/>
    <property type="match status" value="1"/>
</dbReference>
<keyword evidence="1" id="KW-0479">Metal-binding</keyword>
<feature type="domain" description="B30.2/SPRY" evidence="5">
    <location>
        <begin position="212"/>
        <end position="396"/>
    </location>
</feature>
<evidence type="ECO:0000313" key="6">
    <source>
        <dbReference type="EMBL" id="KAJ3051946.1"/>
    </source>
</evidence>
<proteinExistence type="predicted"/>
<keyword evidence="2" id="KW-0863">Zinc-finger</keyword>
<evidence type="ECO:0000256" key="3">
    <source>
        <dbReference type="ARBA" id="ARBA00022833"/>
    </source>
</evidence>
<dbReference type="InterPro" id="IPR013320">
    <property type="entry name" value="ConA-like_dom_sf"/>
</dbReference>
<evidence type="ECO:0000256" key="4">
    <source>
        <dbReference type="SAM" id="MobiDB-lite"/>
    </source>
</evidence>
<dbReference type="GO" id="GO:0004842">
    <property type="term" value="F:ubiquitin-protein transferase activity"/>
    <property type="evidence" value="ECO:0007669"/>
    <property type="project" value="InterPro"/>
</dbReference>
<gene>
    <name evidence="6" type="ORF">HK097_007053</name>
</gene>
<dbReference type="PANTHER" id="PTHR13363">
    <property type="entry name" value="RING FINGER AND SRY DOMAIN-CONTAINING"/>
    <property type="match status" value="1"/>
</dbReference>
<organism evidence="6 7">
    <name type="scientific">Rhizophlyctis rosea</name>
    <dbReference type="NCBI Taxonomy" id="64517"/>
    <lineage>
        <taxon>Eukaryota</taxon>
        <taxon>Fungi</taxon>
        <taxon>Fungi incertae sedis</taxon>
        <taxon>Chytridiomycota</taxon>
        <taxon>Chytridiomycota incertae sedis</taxon>
        <taxon>Chytridiomycetes</taxon>
        <taxon>Rhizophlyctidales</taxon>
        <taxon>Rhizophlyctidaceae</taxon>
        <taxon>Rhizophlyctis</taxon>
    </lineage>
</organism>
<dbReference type="SUPFAM" id="SSF49899">
    <property type="entry name" value="Concanavalin A-like lectins/glucanases"/>
    <property type="match status" value="1"/>
</dbReference>
<dbReference type="InterPro" id="IPR043136">
    <property type="entry name" value="B30.2/SPRY_sf"/>
</dbReference>
<dbReference type="PROSITE" id="PS50188">
    <property type="entry name" value="B302_SPRY"/>
    <property type="match status" value="1"/>
</dbReference>
<dbReference type="EMBL" id="JADGJD010000342">
    <property type="protein sequence ID" value="KAJ3051946.1"/>
    <property type="molecule type" value="Genomic_DNA"/>
</dbReference>
<dbReference type="InterPro" id="IPR001870">
    <property type="entry name" value="B30.2/SPRY"/>
</dbReference>
<dbReference type="GO" id="GO:0005737">
    <property type="term" value="C:cytoplasm"/>
    <property type="evidence" value="ECO:0007669"/>
    <property type="project" value="TreeGrafter"/>
</dbReference>
<dbReference type="AlphaFoldDB" id="A0AAD5SEA7"/>
<dbReference type="PANTHER" id="PTHR13363:SF5">
    <property type="entry name" value="E3 UBIQUITIN-PROTEIN LIGASE RNF123"/>
    <property type="match status" value="1"/>
</dbReference>
<evidence type="ECO:0000256" key="1">
    <source>
        <dbReference type="ARBA" id="ARBA00022723"/>
    </source>
</evidence>
<comment type="caution">
    <text evidence="6">The sequence shown here is derived from an EMBL/GenBank/DDBJ whole genome shotgun (WGS) entry which is preliminary data.</text>
</comment>
<dbReference type="Gene3D" id="2.60.120.920">
    <property type="match status" value="1"/>
</dbReference>
<feature type="region of interest" description="Disordered" evidence="4">
    <location>
        <begin position="86"/>
        <end position="114"/>
    </location>
</feature>
<reference evidence="6" key="1">
    <citation type="submission" date="2020-05" db="EMBL/GenBank/DDBJ databases">
        <title>Phylogenomic resolution of chytrid fungi.</title>
        <authorList>
            <person name="Stajich J.E."/>
            <person name="Amses K."/>
            <person name="Simmons R."/>
            <person name="Seto K."/>
            <person name="Myers J."/>
            <person name="Bonds A."/>
            <person name="Quandt C.A."/>
            <person name="Barry K."/>
            <person name="Liu P."/>
            <person name="Grigoriev I."/>
            <person name="Longcore J.E."/>
            <person name="James T.Y."/>
        </authorList>
    </citation>
    <scope>NUCLEOTIDE SEQUENCE</scope>
    <source>
        <strain evidence="6">JEL0318</strain>
    </source>
</reference>
<dbReference type="Pfam" id="PF00622">
    <property type="entry name" value="SPRY"/>
    <property type="match status" value="1"/>
</dbReference>
<dbReference type="InterPro" id="IPR003877">
    <property type="entry name" value="SPRY_dom"/>
</dbReference>
<keyword evidence="7" id="KW-1185">Reference proteome</keyword>